<dbReference type="PANTHER" id="PTHR21716">
    <property type="entry name" value="TRANSMEMBRANE PROTEIN"/>
    <property type="match status" value="1"/>
</dbReference>
<proteinExistence type="inferred from homology"/>
<evidence type="ECO:0000256" key="3">
    <source>
        <dbReference type="ARBA" id="ARBA00022692"/>
    </source>
</evidence>
<evidence type="ECO:0000256" key="4">
    <source>
        <dbReference type="ARBA" id="ARBA00022989"/>
    </source>
</evidence>
<feature type="transmembrane region" description="Helical" evidence="6">
    <location>
        <begin position="256"/>
        <end position="279"/>
    </location>
</feature>
<feature type="transmembrane region" description="Helical" evidence="6">
    <location>
        <begin position="61"/>
        <end position="85"/>
    </location>
</feature>
<evidence type="ECO:0000256" key="5">
    <source>
        <dbReference type="ARBA" id="ARBA00023136"/>
    </source>
</evidence>
<feature type="transmembrane region" description="Helical" evidence="6">
    <location>
        <begin position="9"/>
        <end position="26"/>
    </location>
</feature>
<feature type="transmembrane region" description="Helical" evidence="6">
    <location>
        <begin position="226"/>
        <end position="249"/>
    </location>
</feature>
<dbReference type="RefSeq" id="WP_313917051.1">
    <property type="nucleotide sequence ID" value="NZ_CP135076.1"/>
</dbReference>
<evidence type="ECO:0000256" key="6">
    <source>
        <dbReference type="SAM" id="Phobius"/>
    </source>
</evidence>
<feature type="transmembrane region" description="Helical" evidence="6">
    <location>
        <begin position="136"/>
        <end position="156"/>
    </location>
</feature>
<keyword evidence="4 6" id="KW-1133">Transmembrane helix</keyword>
<accession>A0ABZ0BBP6</accession>
<reference evidence="7 8" key="1">
    <citation type="submission" date="2023-09" db="EMBL/GenBank/DDBJ databases">
        <authorList>
            <person name="Rey-Velasco X."/>
        </authorList>
    </citation>
    <scope>NUCLEOTIDE SEQUENCE [LARGE SCALE GENOMIC DNA]</scope>
    <source>
        <strain evidence="7 8">W311</strain>
    </source>
</reference>
<feature type="transmembrane region" description="Helical" evidence="6">
    <location>
        <begin position="299"/>
        <end position="320"/>
    </location>
</feature>
<feature type="transmembrane region" description="Helical" evidence="6">
    <location>
        <begin position="191"/>
        <end position="214"/>
    </location>
</feature>
<keyword evidence="8" id="KW-1185">Reference proteome</keyword>
<name>A0ABZ0BBP6_9SPHN</name>
<keyword evidence="5 6" id="KW-0472">Membrane</keyword>
<feature type="transmembrane region" description="Helical" evidence="6">
    <location>
        <begin position="32"/>
        <end position="49"/>
    </location>
</feature>
<sequence length="343" mass="37913">MGSTPSDVYRNRVLTVIAVILGFAALRASYPVAMPLLVTVMTTAAIWPLKRLLDRYLPPAASYALAFLLLLAIVGSFLAAAYYSISQVMSVLDQRWDRIAAFYARVTQWTRQWGLSLEPTLEQERASAIASMAAKAIYSFGSYVGLIAILVALGLPEVSGLWKRMRHEFDSRSRGELYEIMDQSAYRVRNYLSVTLITSLITGLASILLSLMVGLDLALVWGVLNFLLNFIPVVGNIIGIIPPVLYAIVQFDGITIPLITLFGFAAMQLFISNVIYPLLQGRELSIAPVFVVLAMTFWSWMWGLAGALIALPLTTTMLIICEHFQSTRWIAALVSPRRRKAGA</sequence>
<dbReference type="PANTHER" id="PTHR21716:SF64">
    <property type="entry name" value="AI-2 TRANSPORT PROTEIN TQSA"/>
    <property type="match status" value="1"/>
</dbReference>
<evidence type="ECO:0000313" key="7">
    <source>
        <dbReference type="EMBL" id="WNO54496.1"/>
    </source>
</evidence>
<evidence type="ECO:0000256" key="2">
    <source>
        <dbReference type="ARBA" id="ARBA00009773"/>
    </source>
</evidence>
<keyword evidence="3 6" id="KW-0812">Transmembrane</keyword>
<gene>
    <name evidence="7" type="ORF">RPR59_04370</name>
</gene>
<organism evidence="7 8">
    <name type="scientific">Stakelama saccharophila</name>
    <dbReference type="NCBI Taxonomy" id="3075605"/>
    <lineage>
        <taxon>Bacteria</taxon>
        <taxon>Pseudomonadati</taxon>
        <taxon>Pseudomonadota</taxon>
        <taxon>Alphaproteobacteria</taxon>
        <taxon>Sphingomonadales</taxon>
        <taxon>Sphingomonadaceae</taxon>
        <taxon>Stakelama</taxon>
    </lineage>
</organism>
<protein>
    <submittedName>
        <fullName evidence="7">AI-2E family transporter</fullName>
    </submittedName>
</protein>
<evidence type="ECO:0000313" key="8">
    <source>
        <dbReference type="Proteomes" id="UP001302249"/>
    </source>
</evidence>
<evidence type="ECO:0000256" key="1">
    <source>
        <dbReference type="ARBA" id="ARBA00004141"/>
    </source>
</evidence>
<dbReference type="Proteomes" id="UP001302249">
    <property type="component" value="Chromosome"/>
</dbReference>
<comment type="similarity">
    <text evidence="2">Belongs to the autoinducer-2 exporter (AI-2E) (TC 2.A.86) family.</text>
</comment>
<dbReference type="Pfam" id="PF01594">
    <property type="entry name" value="AI-2E_transport"/>
    <property type="match status" value="1"/>
</dbReference>
<dbReference type="InterPro" id="IPR002549">
    <property type="entry name" value="AI-2E-like"/>
</dbReference>
<dbReference type="EMBL" id="CP135076">
    <property type="protein sequence ID" value="WNO54496.1"/>
    <property type="molecule type" value="Genomic_DNA"/>
</dbReference>
<comment type="subcellular location">
    <subcellularLocation>
        <location evidence="1">Membrane</location>
        <topology evidence="1">Multi-pass membrane protein</topology>
    </subcellularLocation>
</comment>